<dbReference type="PANTHER" id="PTHR24388:SF53">
    <property type="entry name" value="CHORION TRANSCRIPTION FACTOR CF2-RELATED"/>
    <property type="match status" value="1"/>
</dbReference>
<feature type="domain" description="C2H2-type" evidence="8">
    <location>
        <begin position="399"/>
        <end position="426"/>
    </location>
</feature>
<name>A0A0X3Q6E1_SCHSO</name>
<dbReference type="PANTHER" id="PTHR24388">
    <property type="entry name" value="ZINC FINGER PROTEIN"/>
    <property type="match status" value="1"/>
</dbReference>
<protein>
    <recommendedName>
        <fullName evidence="8">C2H2-type domain-containing protein</fullName>
    </recommendedName>
</protein>
<evidence type="ECO:0000259" key="8">
    <source>
        <dbReference type="PROSITE" id="PS50157"/>
    </source>
</evidence>
<dbReference type="SUPFAM" id="SSF57667">
    <property type="entry name" value="beta-beta-alpha zinc fingers"/>
    <property type="match status" value="2"/>
</dbReference>
<dbReference type="GO" id="GO:0000981">
    <property type="term" value="F:DNA-binding transcription factor activity, RNA polymerase II-specific"/>
    <property type="evidence" value="ECO:0007669"/>
    <property type="project" value="TreeGrafter"/>
</dbReference>
<evidence type="ECO:0000256" key="7">
    <source>
        <dbReference type="SAM" id="MobiDB-lite"/>
    </source>
</evidence>
<evidence type="ECO:0000256" key="1">
    <source>
        <dbReference type="ARBA" id="ARBA00022723"/>
    </source>
</evidence>
<dbReference type="PROSITE" id="PS00028">
    <property type="entry name" value="ZINC_FINGER_C2H2_1"/>
    <property type="match status" value="3"/>
</dbReference>
<evidence type="ECO:0000256" key="5">
    <source>
        <dbReference type="ARBA" id="ARBA00023242"/>
    </source>
</evidence>
<keyword evidence="1" id="KW-0479">Metal-binding</keyword>
<sequence>AGSSESAPSASGKTTPVVICAVYVVRVYEGVQNCRSFHSTMTACSSNSPELECYSTTLSSLAGSSESASPNDDFCSEGYLVLTFNKGKDAKVKTAAFADVSELGFCENILCEGEDEEEEDGRLGSTIEGSESTKPSSGMPGSLAGSDCSSSSDSNSSVFNGLAPQGTTGLSRLAAVATAASLGIDISELTSAQKSVKSVSSSSSATSPYAGSHLGEYVRRYRYPDGDTRYDWLSCPLTEMQHRPRAHLATALLPSKDGASGPNLVYDSSLPAASTLTQPRRRPFLLTGMASSSGGLSRKMLRCEECGKYYRNEYSLHHHICLKRKDVWKKGDVPSGLIDGQVIYFCPACNKPFKWLGNLTRHYYVHTGQRFFKCDICQKEFFSAYQVKRHMNSHTGLRFNCEVCDKPFTCKYACAWHMRQHSNSSSLVE</sequence>
<evidence type="ECO:0000313" key="9">
    <source>
        <dbReference type="EMBL" id="JAP57857.1"/>
    </source>
</evidence>
<dbReference type="PROSITE" id="PS50157">
    <property type="entry name" value="ZINC_FINGER_C2H2_2"/>
    <property type="match status" value="3"/>
</dbReference>
<dbReference type="SMART" id="SM00355">
    <property type="entry name" value="ZnF_C2H2"/>
    <property type="match status" value="4"/>
</dbReference>
<dbReference type="Pfam" id="PF13894">
    <property type="entry name" value="zf-C2H2_4"/>
    <property type="match status" value="1"/>
</dbReference>
<evidence type="ECO:0000256" key="3">
    <source>
        <dbReference type="ARBA" id="ARBA00022771"/>
    </source>
</evidence>
<proteinExistence type="predicted"/>
<dbReference type="Gene3D" id="3.30.160.60">
    <property type="entry name" value="Classic Zinc Finger"/>
    <property type="match status" value="2"/>
</dbReference>
<evidence type="ECO:0000256" key="4">
    <source>
        <dbReference type="ARBA" id="ARBA00022833"/>
    </source>
</evidence>
<keyword evidence="5" id="KW-0539">Nucleus</keyword>
<keyword evidence="4" id="KW-0862">Zinc</keyword>
<dbReference type="InterPro" id="IPR036236">
    <property type="entry name" value="Znf_C2H2_sf"/>
</dbReference>
<dbReference type="InterPro" id="IPR013087">
    <property type="entry name" value="Znf_C2H2_type"/>
</dbReference>
<reference evidence="9" key="1">
    <citation type="submission" date="2016-01" db="EMBL/GenBank/DDBJ databases">
        <title>Reference transcriptome for the parasite Schistocephalus solidus: insights into the molecular evolution of parasitism.</title>
        <authorList>
            <person name="Hebert F.O."/>
            <person name="Grambauer S."/>
            <person name="Barber I."/>
            <person name="Landry C.R."/>
            <person name="Aubin-Horth N."/>
        </authorList>
    </citation>
    <scope>NUCLEOTIDE SEQUENCE</scope>
</reference>
<evidence type="ECO:0000256" key="2">
    <source>
        <dbReference type="ARBA" id="ARBA00022737"/>
    </source>
</evidence>
<dbReference type="InterPro" id="IPR050527">
    <property type="entry name" value="Snail/Krueppel_Znf"/>
</dbReference>
<dbReference type="GO" id="GO:0000978">
    <property type="term" value="F:RNA polymerase II cis-regulatory region sequence-specific DNA binding"/>
    <property type="evidence" value="ECO:0007669"/>
    <property type="project" value="TreeGrafter"/>
</dbReference>
<feature type="domain" description="C2H2-type" evidence="8">
    <location>
        <begin position="372"/>
        <end position="399"/>
    </location>
</feature>
<keyword evidence="3 6" id="KW-0863">Zinc-finger</keyword>
<dbReference type="FunFam" id="3.30.160.60:FF:000446">
    <property type="entry name" value="Zinc finger protein"/>
    <property type="match status" value="1"/>
</dbReference>
<feature type="domain" description="C2H2-type" evidence="8">
    <location>
        <begin position="344"/>
        <end position="371"/>
    </location>
</feature>
<feature type="region of interest" description="Disordered" evidence="7">
    <location>
        <begin position="114"/>
        <end position="150"/>
    </location>
</feature>
<keyword evidence="2" id="KW-0677">Repeat</keyword>
<organism evidence="9">
    <name type="scientific">Schistocephalus solidus</name>
    <name type="common">Tapeworm</name>
    <dbReference type="NCBI Taxonomy" id="70667"/>
    <lineage>
        <taxon>Eukaryota</taxon>
        <taxon>Metazoa</taxon>
        <taxon>Spiralia</taxon>
        <taxon>Lophotrochozoa</taxon>
        <taxon>Platyhelminthes</taxon>
        <taxon>Cestoda</taxon>
        <taxon>Eucestoda</taxon>
        <taxon>Diphyllobothriidea</taxon>
        <taxon>Diphyllobothriidae</taxon>
        <taxon>Schistocephalus</taxon>
    </lineage>
</organism>
<evidence type="ECO:0000256" key="6">
    <source>
        <dbReference type="PROSITE-ProRule" id="PRU00042"/>
    </source>
</evidence>
<accession>A0A0X3Q6E1</accession>
<feature type="compositionally biased region" description="Polar residues" evidence="7">
    <location>
        <begin position="127"/>
        <end position="136"/>
    </location>
</feature>
<dbReference type="EMBL" id="GEEE01005368">
    <property type="protein sequence ID" value="JAP57857.1"/>
    <property type="molecule type" value="Transcribed_RNA"/>
</dbReference>
<dbReference type="GO" id="GO:0008270">
    <property type="term" value="F:zinc ion binding"/>
    <property type="evidence" value="ECO:0007669"/>
    <property type="project" value="UniProtKB-KW"/>
</dbReference>
<dbReference type="AlphaFoldDB" id="A0A0X3Q6E1"/>
<gene>
    <name evidence="9" type="ORF">TR168200</name>
</gene>
<feature type="non-terminal residue" evidence="9">
    <location>
        <position position="1"/>
    </location>
</feature>